<accession>A0A834XVX6</accession>
<reference evidence="4 5" key="1">
    <citation type="submission" date="2020-08" db="EMBL/GenBank/DDBJ databases">
        <title>Aphidius gifuensis genome sequencing and assembly.</title>
        <authorList>
            <person name="Du Z."/>
        </authorList>
    </citation>
    <scope>NUCLEOTIDE SEQUENCE [LARGE SCALE GENOMIC DNA]</scope>
    <source>
        <strain evidence="4">YNYX2018</strain>
        <tissue evidence="4">Adults</tissue>
    </source>
</reference>
<evidence type="ECO:0000256" key="2">
    <source>
        <dbReference type="SAM" id="MobiDB-lite"/>
    </source>
</evidence>
<dbReference type="GO" id="GO:0005634">
    <property type="term" value="C:nucleus"/>
    <property type="evidence" value="ECO:0007669"/>
    <property type="project" value="TreeGrafter"/>
</dbReference>
<dbReference type="OrthoDB" id="19928at2759"/>
<keyword evidence="5" id="KW-1185">Reference proteome</keyword>
<dbReference type="EMBL" id="JACMRX010000003">
    <property type="protein sequence ID" value="KAF7993582.1"/>
    <property type="molecule type" value="Genomic_DNA"/>
</dbReference>
<dbReference type="SUPFAM" id="SSF160696">
    <property type="entry name" value="BTG domain-like"/>
    <property type="match status" value="1"/>
</dbReference>
<gene>
    <name evidence="4" type="ORF">HCN44_010177</name>
</gene>
<dbReference type="Pfam" id="PF07742">
    <property type="entry name" value="BTG"/>
    <property type="match status" value="1"/>
</dbReference>
<feature type="domain" description="Anti-proliferative protein" evidence="3">
    <location>
        <begin position="1"/>
        <end position="107"/>
    </location>
</feature>
<organism evidence="4 5">
    <name type="scientific">Aphidius gifuensis</name>
    <name type="common">Parasitoid wasp</name>
    <dbReference type="NCBI Taxonomy" id="684658"/>
    <lineage>
        <taxon>Eukaryota</taxon>
        <taxon>Metazoa</taxon>
        <taxon>Ecdysozoa</taxon>
        <taxon>Arthropoda</taxon>
        <taxon>Hexapoda</taxon>
        <taxon>Insecta</taxon>
        <taxon>Pterygota</taxon>
        <taxon>Neoptera</taxon>
        <taxon>Endopterygota</taxon>
        <taxon>Hymenoptera</taxon>
        <taxon>Apocrita</taxon>
        <taxon>Ichneumonoidea</taxon>
        <taxon>Braconidae</taxon>
        <taxon>Aphidiinae</taxon>
        <taxon>Aphidius</taxon>
    </lineage>
</organism>
<evidence type="ECO:0000313" key="4">
    <source>
        <dbReference type="EMBL" id="KAF7993582.1"/>
    </source>
</evidence>
<comment type="similarity">
    <text evidence="1">Belongs to the BTG family.</text>
</comment>
<dbReference type="InterPro" id="IPR002087">
    <property type="entry name" value="Anti_prolifrtn"/>
</dbReference>
<dbReference type="PANTHER" id="PTHR22978:SF44">
    <property type="entry name" value="PROTEIN BTG3-LIKE PROTEIN"/>
    <property type="match status" value="1"/>
</dbReference>
<evidence type="ECO:0000313" key="5">
    <source>
        <dbReference type="Proteomes" id="UP000639338"/>
    </source>
</evidence>
<comment type="caution">
    <text evidence="4">The sequence shown here is derived from an EMBL/GenBank/DDBJ whole genome shotgun (WGS) entry which is preliminary data.</text>
</comment>
<sequence length="235" mass="26985">MRNEITAAVIFLVQLIEKNEKFSTDQLDCFRKRLIELLTERFKNHWFPDKPHKGQGYRCIRVNGHSRRDETLASAAIAAGVKYEDLSLPVELTIIMLKNPSSNIMEQQVKPKPLSLSNQNNQQQSLSSSSSSTSSQQQQQQQQNNNNVAGRRRNLNSPRPHIARNRSWFNHSFNMGFGPHPMNQPWYNVMPPHFLGGPSPPPFMGHRGNKWIHPSSYPTGPTRFHHWSPKTTLKV</sequence>
<dbReference type="SMART" id="SM00099">
    <property type="entry name" value="btg1"/>
    <property type="match status" value="1"/>
</dbReference>
<dbReference type="AlphaFoldDB" id="A0A834XVX6"/>
<dbReference type="Proteomes" id="UP000639338">
    <property type="component" value="Unassembled WGS sequence"/>
</dbReference>
<feature type="region of interest" description="Disordered" evidence="2">
    <location>
        <begin position="113"/>
        <end position="162"/>
    </location>
</feature>
<evidence type="ECO:0000259" key="3">
    <source>
        <dbReference type="SMART" id="SM00099"/>
    </source>
</evidence>
<protein>
    <recommendedName>
        <fullName evidence="3">Anti-proliferative protein domain-containing protein</fullName>
    </recommendedName>
</protein>
<evidence type="ECO:0000256" key="1">
    <source>
        <dbReference type="ARBA" id="ARBA00007989"/>
    </source>
</evidence>
<dbReference type="GO" id="GO:0005737">
    <property type="term" value="C:cytoplasm"/>
    <property type="evidence" value="ECO:0007669"/>
    <property type="project" value="TreeGrafter"/>
</dbReference>
<dbReference type="InterPro" id="IPR036054">
    <property type="entry name" value="BTG-like_sf"/>
</dbReference>
<dbReference type="PANTHER" id="PTHR22978">
    <property type="entry name" value="B-CELL TRANSLOCATION GENE"/>
    <property type="match status" value="1"/>
</dbReference>
<name>A0A834XVX6_APHGI</name>
<dbReference type="Gene3D" id="3.90.640.90">
    <property type="entry name" value="Anti-proliferative protein, N-terminal domain"/>
    <property type="match status" value="1"/>
</dbReference>
<dbReference type="InterPro" id="IPR033332">
    <property type="entry name" value="BTG"/>
</dbReference>
<feature type="compositionally biased region" description="Low complexity" evidence="2">
    <location>
        <begin position="114"/>
        <end position="147"/>
    </location>
</feature>
<proteinExistence type="inferred from homology"/>
<dbReference type="PRINTS" id="PR00310">
    <property type="entry name" value="ANTIPRLFBTG1"/>
</dbReference>